<evidence type="ECO:0000313" key="2">
    <source>
        <dbReference type="EMBL" id="TYC88474.1"/>
    </source>
</evidence>
<dbReference type="RefSeq" id="WP_070369838.1">
    <property type="nucleotide sequence ID" value="NZ_CABIIK010000057.1"/>
</dbReference>
<dbReference type="EMBL" id="VSLA01000002">
    <property type="protein sequence ID" value="TYC88474.1"/>
    <property type="molecule type" value="Genomic_DNA"/>
</dbReference>
<dbReference type="OrthoDB" id="1779015at2"/>
<dbReference type="Proteomes" id="UP000176244">
    <property type="component" value="Unassembled WGS sequence"/>
</dbReference>
<dbReference type="Proteomes" id="UP001163550">
    <property type="component" value="Chromosome"/>
</dbReference>
<protein>
    <submittedName>
        <fullName evidence="1">Uncharacterized protein</fullName>
    </submittedName>
</protein>
<gene>
    <name evidence="1" type="ORF">ACWI_04700</name>
    <name evidence="2" type="ORF">FXB42_02370</name>
    <name evidence="3" type="ORF">LNN31_10605</name>
</gene>
<keyword evidence="6" id="KW-1185">Reference proteome</keyword>
<dbReference type="AlphaFoldDB" id="A0A1F2PMS6"/>
<reference evidence="1 4" key="1">
    <citation type="submission" date="2015-09" db="EMBL/GenBank/DDBJ databases">
        <title>Genome sequence of Acetobacterium wieringae DSM 1911.</title>
        <authorList>
            <person name="Poehlein A."/>
            <person name="Bengelsdorf F.R."/>
            <person name="Schiel-Bengelsdorf B."/>
            <person name="Duerre P."/>
            <person name="Daniel R."/>
        </authorList>
    </citation>
    <scope>NUCLEOTIDE SEQUENCE [LARGE SCALE GENOMIC DNA]</scope>
    <source>
        <strain evidence="1 4">DSM 1911</strain>
    </source>
</reference>
<evidence type="ECO:0000313" key="1">
    <source>
        <dbReference type="EMBL" id="OFV71996.1"/>
    </source>
</evidence>
<dbReference type="EMBL" id="LKEU01000013">
    <property type="protein sequence ID" value="OFV71996.1"/>
    <property type="molecule type" value="Genomic_DNA"/>
</dbReference>
<evidence type="ECO:0000313" key="3">
    <source>
        <dbReference type="EMBL" id="UYO61237.1"/>
    </source>
</evidence>
<evidence type="ECO:0000313" key="5">
    <source>
        <dbReference type="Proteomes" id="UP000322619"/>
    </source>
</evidence>
<reference evidence="2 5" key="2">
    <citation type="submission" date="2019-08" db="EMBL/GenBank/DDBJ databases">
        <title>Isolation and enrichment of carboxydotrophic bacteria from anaerobic sludge for the production of bio-based chemicals from syngas.</title>
        <authorList>
            <person name="Antares A.L."/>
            <person name="Moreira J."/>
            <person name="Diender M."/>
            <person name="Parshina S.N."/>
            <person name="Stams A.J.M."/>
            <person name="Alves M."/>
            <person name="Alves J.I."/>
            <person name="Sousa D.Z."/>
        </authorList>
    </citation>
    <scope>NUCLEOTIDE SEQUENCE [LARGE SCALE GENOMIC DNA]</scope>
    <source>
        <strain evidence="2 5">JM</strain>
    </source>
</reference>
<evidence type="ECO:0000313" key="4">
    <source>
        <dbReference type="Proteomes" id="UP000176244"/>
    </source>
</evidence>
<name>A0A1F2PMS6_9FIRM</name>
<reference evidence="3" key="3">
    <citation type="submission" date="2021-11" db="EMBL/GenBank/DDBJ databases">
        <title>Isoprene-degrading acetogen.</title>
        <authorList>
            <person name="Yang Y."/>
            <person name="Jin H."/>
            <person name="Yan J."/>
        </authorList>
    </citation>
    <scope>NUCLEOTIDE SEQUENCE</scope>
    <source>
        <strain evidence="3">Berkeley</strain>
    </source>
</reference>
<dbReference type="Proteomes" id="UP000322619">
    <property type="component" value="Unassembled WGS sequence"/>
</dbReference>
<proteinExistence type="predicted"/>
<accession>A0A1F2PMS6</accession>
<evidence type="ECO:0000313" key="6">
    <source>
        <dbReference type="Proteomes" id="UP001163550"/>
    </source>
</evidence>
<organism evidence="1 4">
    <name type="scientific">Acetobacterium wieringae</name>
    <dbReference type="NCBI Taxonomy" id="52694"/>
    <lineage>
        <taxon>Bacteria</taxon>
        <taxon>Bacillati</taxon>
        <taxon>Bacillota</taxon>
        <taxon>Clostridia</taxon>
        <taxon>Eubacteriales</taxon>
        <taxon>Eubacteriaceae</taxon>
        <taxon>Acetobacterium</taxon>
    </lineage>
</organism>
<sequence length="60" mass="6735">MGKVSIITSSNARDFHRKLSEAFERGGKLVGGIKSIPKGDESRMDCEYDYVTFVSYEQIS</sequence>
<dbReference type="EMBL" id="CP087994">
    <property type="protein sequence ID" value="UYO61237.1"/>
    <property type="molecule type" value="Genomic_DNA"/>
</dbReference>